<name>A0A8J5CLP7_CHIOP</name>
<dbReference type="EMBL" id="JACEEZ010006020">
    <property type="protein sequence ID" value="KAG0725088.1"/>
    <property type="molecule type" value="Genomic_DNA"/>
</dbReference>
<protein>
    <recommendedName>
        <fullName evidence="2">Regulatory protein zeste</fullName>
    </recommendedName>
</protein>
<evidence type="ECO:0000313" key="5">
    <source>
        <dbReference type="EMBL" id="KAG0725088.1"/>
    </source>
</evidence>
<evidence type="ECO:0000259" key="4">
    <source>
        <dbReference type="Pfam" id="PF13873"/>
    </source>
</evidence>
<reference evidence="5" key="1">
    <citation type="submission" date="2020-07" db="EMBL/GenBank/DDBJ databases">
        <title>The High-quality genome of the commercially important snow crab, Chionoecetes opilio.</title>
        <authorList>
            <person name="Jeong J.-H."/>
            <person name="Ryu S."/>
        </authorList>
    </citation>
    <scope>NUCLEOTIDE SEQUENCE</scope>
    <source>
        <strain evidence="5">MADBK_172401_WGS</strain>
        <tissue evidence="5">Digestive gland</tissue>
    </source>
</reference>
<dbReference type="AlphaFoldDB" id="A0A8J5CLP7"/>
<evidence type="ECO:0000256" key="3">
    <source>
        <dbReference type="ARBA" id="ARBA00025466"/>
    </source>
</evidence>
<organism evidence="5 6">
    <name type="scientific">Chionoecetes opilio</name>
    <name type="common">Atlantic snow crab</name>
    <name type="synonym">Cancer opilio</name>
    <dbReference type="NCBI Taxonomy" id="41210"/>
    <lineage>
        <taxon>Eukaryota</taxon>
        <taxon>Metazoa</taxon>
        <taxon>Ecdysozoa</taxon>
        <taxon>Arthropoda</taxon>
        <taxon>Crustacea</taxon>
        <taxon>Multicrustacea</taxon>
        <taxon>Malacostraca</taxon>
        <taxon>Eumalacostraca</taxon>
        <taxon>Eucarida</taxon>
        <taxon>Decapoda</taxon>
        <taxon>Pleocyemata</taxon>
        <taxon>Brachyura</taxon>
        <taxon>Eubrachyura</taxon>
        <taxon>Majoidea</taxon>
        <taxon>Majidae</taxon>
        <taxon>Chionoecetes</taxon>
    </lineage>
</organism>
<dbReference type="Pfam" id="PF13873">
    <property type="entry name" value="Myb_DNA-bind_5"/>
    <property type="match status" value="1"/>
</dbReference>
<proteinExistence type="predicted"/>
<evidence type="ECO:0000313" key="6">
    <source>
        <dbReference type="Proteomes" id="UP000770661"/>
    </source>
</evidence>
<comment type="caution">
    <text evidence="5">The sequence shown here is derived from an EMBL/GenBank/DDBJ whole genome shotgun (WGS) entry which is preliminary data.</text>
</comment>
<evidence type="ECO:0000256" key="1">
    <source>
        <dbReference type="ARBA" id="ARBA00011764"/>
    </source>
</evidence>
<dbReference type="Proteomes" id="UP000770661">
    <property type="component" value="Unassembled WGS sequence"/>
</dbReference>
<dbReference type="OrthoDB" id="6381554at2759"/>
<comment type="subunit">
    <text evidence="1">Self-associates forming complexes of several hundred monomers.</text>
</comment>
<gene>
    <name evidence="5" type="ORF">GWK47_039262</name>
</gene>
<evidence type="ECO:0000256" key="2">
    <source>
        <dbReference type="ARBA" id="ARBA00016807"/>
    </source>
</evidence>
<sequence length="202" mass="23394">MAARYEASPSRATPISHVDKWVLLDLIKKHIEVINDKTTKLYGINKKAAAWQTIATKLNDLTGYMKTPKQIRKIWKNFRNRQQKLDEVHHQLQLIRSRQLSFPRYRMSWSHCTTLLTAIRYIMTKLSLKMLSQHGPLIGARHGPFAYESQRRKTFPKIFEAPPLSANQTNGKLFAEIGREPINGRFEGAVLNNRTMPLLLQC</sequence>
<dbReference type="InterPro" id="IPR028002">
    <property type="entry name" value="Myb_DNA-bind_5"/>
</dbReference>
<feature type="domain" description="Myb/SANT-like DNA-binding" evidence="4">
    <location>
        <begin position="15"/>
        <end position="83"/>
    </location>
</feature>
<comment type="function">
    <text evidence="3">Involved in transvection phenomena (= synapsis-dependent gene expression), where the synaptic pairing of chromosomes carrying genes with which zeste interacts influences the expression of these genes. Zeste binds to DNA and stimulates transcription from a nearby promoter.</text>
</comment>
<keyword evidence="6" id="KW-1185">Reference proteome</keyword>
<accession>A0A8J5CLP7</accession>